<dbReference type="KEGG" id="cbv:U729_1020"/>
<sequence>MSRHSFDKEFNIHSNILYHWIQGYVKYGGRAFPCKRKRSFLQHVKLKINFKIVEQKYVWFNKNV</sequence>
<name>A0A0A7FXI3_9CLOT</name>
<dbReference type="Proteomes" id="UP000030635">
    <property type="component" value="Chromosome"/>
</dbReference>
<evidence type="ECO:0000313" key="1">
    <source>
        <dbReference type="EMBL" id="AIY83566.1"/>
    </source>
</evidence>
<keyword evidence="2" id="KW-1185">Reference proteome</keyword>
<gene>
    <name evidence="1" type="ORF">U729_1020</name>
</gene>
<organism evidence="1 2">
    <name type="scientific">Clostridium baratii str. Sullivan</name>
    <dbReference type="NCBI Taxonomy" id="1415775"/>
    <lineage>
        <taxon>Bacteria</taxon>
        <taxon>Bacillati</taxon>
        <taxon>Bacillota</taxon>
        <taxon>Clostridia</taxon>
        <taxon>Eubacteriales</taxon>
        <taxon>Clostridiaceae</taxon>
        <taxon>Clostridium</taxon>
    </lineage>
</organism>
<accession>A0A0A7FXI3</accession>
<protein>
    <recommendedName>
        <fullName evidence="3">Transposase</fullName>
    </recommendedName>
</protein>
<dbReference type="EMBL" id="CP006905">
    <property type="protein sequence ID" value="AIY83566.1"/>
    <property type="molecule type" value="Genomic_DNA"/>
</dbReference>
<evidence type="ECO:0008006" key="3">
    <source>
        <dbReference type="Google" id="ProtNLM"/>
    </source>
</evidence>
<reference evidence="1 2" key="1">
    <citation type="journal article" date="2015" name="Infect. Genet. Evol.">
        <title>Genomic sequences of six botulinum neurotoxin-producing strains representing three clostridial species illustrate the mobility and diversity of botulinum neurotoxin genes.</title>
        <authorList>
            <person name="Smith T.J."/>
            <person name="Hill K.K."/>
            <person name="Xie G."/>
            <person name="Foley B.T."/>
            <person name="Williamson C.H."/>
            <person name="Foster J.T."/>
            <person name="Johnson S.L."/>
            <person name="Chertkov O."/>
            <person name="Teshima H."/>
            <person name="Gibbons H.S."/>
            <person name="Johnsky L.A."/>
            <person name="Karavis M.A."/>
            <person name="Smith L.A."/>
        </authorList>
    </citation>
    <scope>NUCLEOTIDE SEQUENCE [LARGE SCALE GENOMIC DNA]</scope>
    <source>
        <strain evidence="1 2">Sullivan</strain>
    </source>
</reference>
<evidence type="ECO:0000313" key="2">
    <source>
        <dbReference type="Proteomes" id="UP000030635"/>
    </source>
</evidence>
<dbReference type="AlphaFoldDB" id="A0A0A7FXI3"/>
<proteinExistence type="predicted"/>
<dbReference type="HOGENOM" id="CLU_2859681_0_0_9"/>